<evidence type="ECO:0000256" key="2">
    <source>
        <dbReference type="SAM" id="MobiDB-lite"/>
    </source>
</evidence>
<evidence type="ECO:0000313" key="5">
    <source>
        <dbReference type="Proteomes" id="UP001458415"/>
    </source>
</evidence>
<accession>A0ABV1W7S1</accession>
<dbReference type="Proteomes" id="UP001458415">
    <property type="component" value="Unassembled WGS sequence"/>
</dbReference>
<feature type="region of interest" description="Disordered" evidence="2">
    <location>
        <begin position="38"/>
        <end position="63"/>
    </location>
</feature>
<dbReference type="Pfam" id="PF08541">
    <property type="entry name" value="ACP_syn_III_C"/>
    <property type="match status" value="1"/>
</dbReference>
<dbReference type="Gene3D" id="3.40.47.10">
    <property type="match status" value="1"/>
</dbReference>
<evidence type="ECO:0000259" key="3">
    <source>
        <dbReference type="Pfam" id="PF08541"/>
    </source>
</evidence>
<protein>
    <submittedName>
        <fullName evidence="4">3-oxoacyl-[acyl-carrier-protein] synthase III C-terminal domain-containing protein</fullName>
    </submittedName>
</protein>
<evidence type="ECO:0000313" key="4">
    <source>
        <dbReference type="EMBL" id="MER6980239.1"/>
    </source>
</evidence>
<proteinExistence type="predicted"/>
<comment type="caution">
    <text evidence="4">The sequence shown here is derived from an EMBL/GenBank/DDBJ whole genome shotgun (WGS) entry which is preliminary data.</text>
</comment>
<dbReference type="InterPro" id="IPR016039">
    <property type="entry name" value="Thiolase-like"/>
</dbReference>
<keyword evidence="5" id="KW-1185">Reference proteome</keyword>
<sequence length="168" mass="17319">MDVVRLALLLVRGRPVLVVGVCGFVHDDLPSAIHEVAGQGGCARPRGPPLRTAPGERRDAGRGLARPALGLGAARMRLTPAHHGNTGGASVPVTLDLAHRRGVFTEGDLTVLSAFGADGGMSVGSALLHCAPTRHARPSRHHFDSHVVTPVAHTPAAPPREPAPAGAR</sequence>
<feature type="domain" description="Beta-ketoacyl-[acyl-carrier-protein] synthase III C-terminal" evidence="3">
    <location>
        <begin position="68"/>
        <end position="129"/>
    </location>
</feature>
<reference evidence="4 5" key="1">
    <citation type="submission" date="2024-06" db="EMBL/GenBank/DDBJ databases">
        <title>The Natural Products Discovery Center: Release of the First 8490 Sequenced Strains for Exploring Actinobacteria Biosynthetic Diversity.</title>
        <authorList>
            <person name="Kalkreuter E."/>
            <person name="Kautsar S.A."/>
            <person name="Yang D."/>
            <person name="Bader C.D."/>
            <person name="Teijaro C.N."/>
            <person name="Fluegel L."/>
            <person name="Davis C.M."/>
            <person name="Simpson J.R."/>
            <person name="Lauterbach L."/>
            <person name="Steele A.D."/>
            <person name="Gui C."/>
            <person name="Meng S."/>
            <person name="Li G."/>
            <person name="Viehrig K."/>
            <person name="Ye F."/>
            <person name="Su P."/>
            <person name="Kiefer A.F."/>
            <person name="Nichols A."/>
            <person name="Cepeda A.J."/>
            <person name="Yan W."/>
            <person name="Fan B."/>
            <person name="Jiang Y."/>
            <person name="Adhikari A."/>
            <person name="Zheng C.-J."/>
            <person name="Schuster L."/>
            <person name="Cowan T.M."/>
            <person name="Smanski M.J."/>
            <person name="Chevrette M.G."/>
            <person name="De Carvalho L.P.S."/>
            <person name="Shen B."/>
        </authorList>
    </citation>
    <scope>NUCLEOTIDE SEQUENCE [LARGE SCALE GENOMIC DNA]</scope>
    <source>
        <strain evidence="4 5">NPDC000634</strain>
    </source>
</reference>
<keyword evidence="1" id="KW-0808">Transferase</keyword>
<gene>
    <name evidence="4" type="ORF">ABT317_25525</name>
</gene>
<name>A0ABV1W7S1_9ACTN</name>
<dbReference type="EMBL" id="JBEPCU010000512">
    <property type="protein sequence ID" value="MER6980239.1"/>
    <property type="molecule type" value="Genomic_DNA"/>
</dbReference>
<evidence type="ECO:0000256" key="1">
    <source>
        <dbReference type="ARBA" id="ARBA00022679"/>
    </source>
</evidence>
<dbReference type="SUPFAM" id="SSF53901">
    <property type="entry name" value="Thiolase-like"/>
    <property type="match status" value="1"/>
</dbReference>
<dbReference type="RefSeq" id="WP_341868710.1">
    <property type="nucleotide sequence ID" value="NZ_MUBM01000206.1"/>
</dbReference>
<organism evidence="4 5">
    <name type="scientific">Streptomyces carpinensis</name>
    <dbReference type="NCBI Taxonomy" id="66369"/>
    <lineage>
        <taxon>Bacteria</taxon>
        <taxon>Bacillati</taxon>
        <taxon>Actinomycetota</taxon>
        <taxon>Actinomycetes</taxon>
        <taxon>Kitasatosporales</taxon>
        <taxon>Streptomycetaceae</taxon>
        <taxon>Streptomyces</taxon>
    </lineage>
</organism>
<dbReference type="InterPro" id="IPR013747">
    <property type="entry name" value="ACP_syn_III_C"/>
</dbReference>